<keyword evidence="1" id="KW-0614">Plasmid</keyword>
<dbReference type="Proteomes" id="UP000515465">
    <property type="component" value="Plasmid p_1"/>
</dbReference>
<gene>
    <name evidence="1" type="ORF">HB778_39240</name>
</gene>
<evidence type="ECO:0000313" key="1">
    <source>
        <dbReference type="EMBL" id="QND62403.1"/>
    </source>
</evidence>
<dbReference type="InterPro" id="IPR004027">
    <property type="entry name" value="SEC_C_motif"/>
</dbReference>
<protein>
    <submittedName>
        <fullName evidence="1">SEC-C domain-containing protein</fullName>
    </submittedName>
</protein>
<dbReference type="AlphaFoldDB" id="A0A7G6T6M1"/>
<geneLocation type="plasmid" evidence="1 2">
    <name>p_1</name>
</geneLocation>
<accession>A0A7G6T6M1</accession>
<name>A0A7G6T6M1_9HYPH</name>
<dbReference type="Gene3D" id="1.25.40.10">
    <property type="entry name" value="Tetratricopeptide repeat domain"/>
    <property type="match status" value="1"/>
</dbReference>
<reference evidence="2" key="1">
    <citation type="journal article" date="2020" name="Mol. Plant Microbe">
        <title>Rhizobial microsymbionts of the narrowly endemic Oxytropis species growing in Kamchatka are characterized by significant genetic diversity and possess a set of genes that are associated with T3SS and T6SS secretion systems and can affect the development of symbiosis.</title>
        <authorList>
            <person name="Safronova V."/>
            <person name="Guro P."/>
            <person name="Sazanova A."/>
            <person name="Kuznetsova I."/>
            <person name="Belimov A."/>
            <person name="Yakubov V."/>
            <person name="Chirak E."/>
            <person name="Afonin A."/>
            <person name="Gogolev Y."/>
            <person name="Andronov E."/>
            <person name="Tikhonovich I."/>
        </authorList>
    </citation>
    <scope>NUCLEOTIDE SEQUENCE [LARGE SCALE GENOMIC DNA]</scope>
    <source>
        <strain evidence="2">583</strain>
        <plasmid evidence="2">p_1</plasmid>
    </source>
</reference>
<proteinExistence type="predicted"/>
<evidence type="ECO:0000313" key="2">
    <source>
        <dbReference type="Proteomes" id="UP000515465"/>
    </source>
</evidence>
<organism evidence="1 2">
    <name type="scientific">Mesorhizobium huakuii</name>
    <dbReference type="NCBI Taxonomy" id="28104"/>
    <lineage>
        <taxon>Bacteria</taxon>
        <taxon>Pseudomonadati</taxon>
        <taxon>Pseudomonadota</taxon>
        <taxon>Alphaproteobacteria</taxon>
        <taxon>Hyphomicrobiales</taxon>
        <taxon>Phyllobacteriaceae</taxon>
        <taxon>Mesorhizobium</taxon>
    </lineage>
</organism>
<dbReference type="InterPro" id="IPR011990">
    <property type="entry name" value="TPR-like_helical_dom_sf"/>
</dbReference>
<dbReference type="EMBL" id="CP050299">
    <property type="protein sequence ID" value="QND62403.1"/>
    <property type="molecule type" value="Genomic_DNA"/>
</dbReference>
<sequence>MTKRLYPAWKPKWSEPCPCASEKKFKDCCRRRLPGFDIGKAYFKALKDRQQERALLAARADVTQYTIWHRSHTAPVIARAGMALKLLRIDVNALGDYVGRLSALYYRLGKWNDWPAALNHLRENIQHTWWHRKITYYRAVHHLSPEGDRTEARRELAKLEPITKDESDLDILHLFVDLQFDSQSFADRIAILDRILQLGQERRNQLQYRQGKAIQYYLIGDTKTAEEQLFEVVEMVRSTEDSDPLEGHERHLFGSLLQLLGSLKRDSKLLKQSATQFQALLAEDNWTDRGKAAILGEMGDSYRYAGEWELAERTYRDGIALRGPGLHTVHLAECLLHLSGAERAASEIDTVDRTTLERREFDDFVFGYATIAISSGKKERLEAAKDLLQNLSRSEPIFNERRLKLMVSVADALAGKATANSDAPNGVVAASSFLLLQPNFLGFGINFNAIIDYLARKKPKDPPS</sequence>
<dbReference type="Pfam" id="PF02810">
    <property type="entry name" value="SEC-C"/>
    <property type="match status" value="1"/>
</dbReference>